<dbReference type="EnsemblMetazoa" id="XM_030994111">
    <property type="protein sequence ID" value="XP_030849971"/>
    <property type="gene ID" value="LOC100893915"/>
</dbReference>
<feature type="signal peptide" evidence="1">
    <location>
        <begin position="1"/>
        <end position="25"/>
    </location>
</feature>
<keyword evidence="3" id="KW-1185">Reference proteome</keyword>
<dbReference type="GeneID" id="100893915"/>
<dbReference type="Proteomes" id="UP000007110">
    <property type="component" value="Unassembled WGS sequence"/>
</dbReference>
<evidence type="ECO:0000313" key="3">
    <source>
        <dbReference type="Proteomes" id="UP000007110"/>
    </source>
</evidence>
<dbReference type="KEGG" id="spu:100893915"/>
<dbReference type="OMA" id="KILWIDM"/>
<organism evidence="2 3">
    <name type="scientific">Strongylocentrotus purpuratus</name>
    <name type="common">Purple sea urchin</name>
    <dbReference type="NCBI Taxonomy" id="7668"/>
    <lineage>
        <taxon>Eukaryota</taxon>
        <taxon>Metazoa</taxon>
        <taxon>Echinodermata</taxon>
        <taxon>Eleutherozoa</taxon>
        <taxon>Echinozoa</taxon>
        <taxon>Echinoidea</taxon>
        <taxon>Euechinoidea</taxon>
        <taxon>Echinacea</taxon>
        <taxon>Camarodonta</taxon>
        <taxon>Echinidea</taxon>
        <taxon>Strongylocentrotidae</taxon>
        <taxon>Strongylocentrotus</taxon>
    </lineage>
</organism>
<dbReference type="PANTHER" id="PTHR37916:SF2">
    <property type="entry name" value="CHITIN-BINDING TYPE-4 DOMAIN-CONTAINING PROTEIN"/>
    <property type="match status" value="1"/>
</dbReference>
<evidence type="ECO:0000313" key="2">
    <source>
        <dbReference type="EnsemblMetazoa" id="XP_030849971"/>
    </source>
</evidence>
<accession>A0A7M7PE78</accession>
<proteinExistence type="predicted"/>
<evidence type="ECO:0000256" key="1">
    <source>
        <dbReference type="SAM" id="SignalP"/>
    </source>
</evidence>
<dbReference type="InParanoid" id="A0A7M7PE78"/>
<dbReference type="PANTHER" id="PTHR37916">
    <property type="entry name" value="CHITIN-BINDING TYPE-4 DOMAIN-CONTAINING PROTEIN"/>
    <property type="match status" value="1"/>
</dbReference>
<feature type="chain" id="PRO_5029828033" evidence="1">
    <location>
        <begin position="26"/>
        <end position="554"/>
    </location>
</feature>
<protein>
    <submittedName>
        <fullName evidence="2">Uncharacterized protein</fullName>
    </submittedName>
</protein>
<reference evidence="2" key="2">
    <citation type="submission" date="2021-01" db="UniProtKB">
        <authorList>
            <consortium name="EnsemblMetazoa"/>
        </authorList>
    </citation>
    <scope>IDENTIFICATION</scope>
</reference>
<name>A0A7M7PE78_STRPU</name>
<reference evidence="3" key="1">
    <citation type="submission" date="2015-02" db="EMBL/GenBank/DDBJ databases">
        <title>Genome sequencing for Strongylocentrotus purpuratus.</title>
        <authorList>
            <person name="Murali S."/>
            <person name="Liu Y."/>
            <person name="Vee V."/>
            <person name="English A."/>
            <person name="Wang M."/>
            <person name="Skinner E."/>
            <person name="Han Y."/>
            <person name="Muzny D.M."/>
            <person name="Worley K.C."/>
            <person name="Gibbs R.A."/>
        </authorList>
    </citation>
    <scope>NUCLEOTIDE SEQUENCE</scope>
</reference>
<sequence length="554" mass="61958">METMMQRWSCILVVALMVLVSDSRGHICIITPRQRGAFDISTPASSSCFRHQSPCGGQAAESPKMTYMGGKTALIRFQQNLNHYEVGLPGYMDISLAPNVNSTDFETLTLLGDTNEHLQWNQQNYTVPVAMPNMSCDHCVLRMRYVSHKPGEEVFYQCSDIAIKASKSTSVSEENLDKDVRETIPVSLKRAMSLYRKPITKMATVNEVHAADARPKAPSGSLYGIMWDPLQTTGSRLVNIDFNTGAINSRLGLYFGMGPNVQYGTVSPTAQSDKFVLDQIACYSRDIPYLFLLEHRNGDLDARPNKILWIDMQAMDIAGEYEIEGLEPNIHIATLNTYQRTNFLTFELQPTANSTGYFTLMFGTLDYMGNHIHLFTEPGSENLYVNFLWATVDIKRQMYYVLMGNENAHTALTARIHSFNITSKNVTNITEVDVSQYTINSIQAYEKTGQLFAVSPGLFPKEYPPWYLVVVDPVTGSVKPVIQIASSGMFAPFYGGAIVNIDQTHGLLFYNFRVADSMANIIATVSLDTQEVFFSQLTSLQLVHNIAHFDAYAP</sequence>
<dbReference type="AlphaFoldDB" id="A0A7M7PE78"/>
<dbReference type="RefSeq" id="XP_030849971.1">
    <property type="nucleotide sequence ID" value="XM_030994111.1"/>
</dbReference>
<keyword evidence="1" id="KW-0732">Signal</keyword>
<dbReference type="OrthoDB" id="10254111at2759"/>